<dbReference type="PATRIC" id="fig|888813.3.peg.2334"/>
<evidence type="ECO:0000313" key="4">
    <source>
        <dbReference type="Proteomes" id="UP000005955"/>
    </source>
</evidence>
<dbReference type="HOGENOM" id="CLU_066192_4_7_9"/>
<feature type="domain" description="HTH cro/C1-type" evidence="2">
    <location>
        <begin position="85"/>
        <end position="139"/>
    </location>
</feature>
<dbReference type="PANTHER" id="PTHR46558:SF11">
    <property type="entry name" value="HTH-TYPE TRANSCRIPTIONAL REGULATOR XRE"/>
    <property type="match status" value="1"/>
</dbReference>
<dbReference type="AlphaFoldDB" id="F2CB07"/>
<organism evidence="3 4">
    <name type="scientific">Streptococcus sanguinis SK330</name>
    <dbReference type="NCBI Taxonomy" id="888813"/>
    <lineage>
        <taxon>Bacteria</taxon>
        <taxon>Bacillati</taxon>
        <taxon>Bacillota</taxon>
        <taxon>Bacilli</taxon>
        <taxon>Lactobacillales</taxon>
        <taxon>Streptococcaceae</taxon>
        <taxon>Streptococcus</taxon>
    </lineage>
</organism>
<dbReference type="Gene3D" id="1.10.260.40">
    <property type="entry name" value="lambda repressor-like DNA-binding domains"/>
    <property type="match status" value="1"/>
</dbReference>
<dbReference type="InterPro" id="IPR010982">
    <property type="entry name" value="Lambda_DNA-bd_dom_sf"/>
</dbReference>
<dbReference type="PROSITE" id="PS50943">
    <property type="entry name" value="HTH_CROC1"/>
    <property type="match status" value="1"/>
</dbReference>
<name>F2CB07_STRSA</name>
<dbReference type="EMBL" id="AFBD01000014">
    <property type="protein sequence ID" value="EGF12364.1"/>
    <property type="molecule type" value="Genomic_DNA"/>
</dbReference>
<dbReference type="Pfam" id="PF01381">
    <property type="entry name" value="HTH_3"/>
    <property type="match status" value="1"/>
</dbReference>
<protein>
    <submittedName>
        <fullName evidence="3">XRE family transcriptional regulator</fullName>
    </submittedName>
</protein>
<keyword evidence="1" id="KW-0238">DNA-binding</keyword>
<gene>
    <name evidence="3" type="primary">ydcN</name>
    <name evidence="3" type="ORF">HMPREF9386_2373</name>
</gene>
<proteinExistence type="predicted"/>
<sequence>MSDCLKGLSDALLFNFQRTIFNLDCQSYCSIFIYLKHNIEKDRTRFKQHFVVKNIIQRFVVFVNVFLKKFKNFLKRGYLMFPERLKKLRKAAGMSQKNLALKLNTSQQNINYWENGQRNPKREKLIETADFFDVSVDYLLGNTDEKKPVLETAQILFRKTVDDFNLTKEQQEQFKIDIDNFIEMRRKAFEEEQD</sequence>
<evidence type="ECO:0000256" key="1">
    <source>
        <dbReference type="ARBA" id="ARBA00023125"/>
    </source>
</evidence>
<dbReference type="CDD" id="cd00093">
    <property type="entry name" value="HTH_XRE"/>
    <property type="match status" value="1"/>
</dbReference>
<reference evidence="3 4" key="1">
    <citation type="submission" date="2011-02" db="EMBL/GenBank/DDBJ databases">
        <authorList>
            <person name="Muzny D."/>
            <person name="Qin X."/>
            <person name="Deng J."/>
            <person name="Jiang H."/>
            <person name="Liu Y."/>
            <person name="Qu J."/>
            <person name="Song X.-Z."/>
            <person name="Zhang L."/>
            <person name="Thornton R."/>
            <person name="Coyle M."/>
            <person name="Francisco L."/>
            <person name="Jackson L."/>
            <person name="Javaid M."/>
            <person name="Korchina V."/>
            <person name="Kovar C."/>
            <person name="Mata R."/>
            <person name="Mathew T."/>
            <person name="Ngo R."/>
            <person name="Nguyen L."/>
            <person name="Nguyen N."/>
            <person name="Okwuonu G."/>
            <person name="Ongeri F."/>
            <person name="Pham C."/>
            <person name="Simmons D."/>
            <person name="Wilczek-Boney K."/>
            <person name="Hale W."/>
            <person name="Jakkamsetti A."/>
            <person name="Pham P."/>
            <person name="Ruth R."/>
            <person name="San Lucas F."/>
            <person name="Warren J."/>
            <person name="Zhang J."/>
            <person name="Zhao Z."/>
            <person name="Zhou C."/>
            <person name="Zhu D."/>
            <person name="Lee S."/>
            <person name="Bess C."/>
            <person name="Blankenburg K."/>
            <person name="Forbes L."/>
            <person name="Fu Q."/>
            <person name="Gubbala S."/>
            <person name="Hirani K."/>
            <person name="Jayaseelan J.C."/>
            <person name="Lara F."/>
            <person name="Munidasa M."/>
            <person name="Palculict T."/>
            <person name="Patil S."/>
            <person name="Pu L.-L."/>
            <person name="Saada N."/>
            <person name="Tang L."/>
            <person name="Weissenberger G."/>
            <person name="Zhu Y."/>
            <person name="Hemphill L."/>
            <person name="Shang Y."/>
            <person name="Youmans B."/>
            <person name="Ayvaz T."/>
            <person name="Ross M."/>
            <person name="Santibanez J."/>
            <person name="Aqrawi P."/>
            <person name="Gross S."/>
            <person name="Joshi V."/>
            <person name="Fowler G."/>
            <person name="Nazareth L."/>
            <person name="Reid J."/>
            <person name="Worley K."/>
            <person name="Petrosino J."/>
            <person name="Highlander S."/>
            <person name="Gibbs R."/>
        </authorList>
    </citation>
    <scope>NUCLEOTIDE SEQUENCE [LARGE SCALE GENOMIC DNA]</scope>
    <source>
        <strain evidence="3 4">SK330</strain>
    </source>
</reference>
<dbReference type="Proteomes" id="UP000005955">
    <property type="component" value="Unassembled WGS sequence"/>
</dbReference>
<dbReference type="GO" id="GO:0003677">
    <property type="term" value="F:DNA binding"/>
    <property type="evidence" value="ECO:0007669"/>
    <property type="project" value="UniProtKB-KW"/>
</dbReference>
<dbReference type="PANTHER" id="PTHR46558">
    <property type="entry name" value="TRACRIPTIONAL REGULATORY PROTEIN-RELATED-RELATED"/>
    <property type="match status" value="1"/>
</dbReference>
<comment type="caution">
    <text evidence="3">The sequence shown here is derived from an EMBL/GenBank/DDBJ whole genome shotgun (WGS) entry which is preliminary data.</text>
</comment>
<dbReference type="InterPro" id="IPR001387">
    <property type="entry name" value="Cro/C1-type_HTH"/>
</dbReference>
<accession>F2CB07</accession>
<evidence type="ECO:0000313" key="3">
    <source>
        <dbReference type="EMBL" id="EGF12364.1"/>
    </source>
</evidence>
<dbReference type="SUPFAM" id="SSF47413">
    <property type="entry name" value="lambda repressor-like DNA-binding domains"/>
    <property type="match status" value="1"/>
</dbReference>
<dbReference type="SMART" id="SM00530">
    <property type="entry name" value="HTH_XRE"/>
    <property type="match status" value="1"/>
</dbReference>
<evidence type="ECO:0000259" key="2">
    <source>
        <dbReference type="PROSITE" id="PS50943"/>
    </source>
</evidence>